<accession>A0A7Y0FTY2</accession>
<dbReference type="Proteomes" id="UP000541470">
    <property type="component" value="Unassembled WGS sequence"/>
</dbReference>
<protein>
    <submittedName>
        <fullName evidence="1">Uncharacterized protein</fullName>
    </submittedName>
</protein>
<evidence type="ECO:0000313" key="1">
    <source>
        <dbReference type="EMBL" id="NML72793.1"/>
    </source>
</evidence>
<name>A0A7Y0FTY2_9HYPH</name>
<organism evidence="1 2">
    <name type="scientific">Rhizobium terricola</name>
    <dbReference type="NCBI Taxonomy" id="2728849"/>
    <lineage>
        <taxon>Bacteria</taxon>
        <taxon>Pseudomonadati</taxon>
        <taxon>Pseudomonadota</taxon>
        <taxon>Alphaproteobacteria</taxon>
        <taxon>Hyphomicrobiales</taxon>
        <taxon>Rhizobiaceae</taxon>
        <taxon>Rhizobium/Agrobacterium group</taxon>
        <taxon>Rhizobium</taxon>
    </lineage>
</organism>
<proteinExistence type="predicted"/>
<reference evidence="1 2" key="1">
    <citation type="submission" date="2020-04" db="EMBL/GenBank/DDBJ databases">
        <title>Rhizobium sp. S-51 isolated from soil.</title>
        <authorList>
            <person name="Dahal R.H."/>
        </authorList>
    </citation>
    <scope>NUCLEOTIDE SEQUENCE [LARGE SCALE GENOMIC DNA]</scope>
    <source>
        <strain evidence="1 2">S-51</strain>
    </source>
</reference>
<dbReference type="EMBL" id="JABBGK010000001">
    <property type="protein sequence ID" value="NML72793.1"/>
    <property type="molecule type" value="Genomic_DNA"/>
</dbReference>
<comment type="caution">
    <text evidence="1">The sequence shown here is derived from an EMBL/GenBank/DDBJ whole genome shotgun (WGS) entry which is preliminary data.</text>
</comment>
<sequence>MEGWKKLTRCGRFSGADRVFHFEPKLRQTKKALADFLKKPALFSQ</sequence>
<keyword evidence="2" id="KW-1185">Reference proteome</keyword>
<gene>
    <name evidence="1" type="ORF">HHL25_01510</name>
</gene>
<evidence type="ECO:0000313" key="2">
    <source>
        <dbReference type="Proteomes" id="UP000541470"/>
    </source>
</evidence>
<dbReference type="AlphaFoldDB" id="A0A7Y0FTY2"/>